<reference evidence="3 4" key="1">
    <citation type="submission" date="2019-07" db="EMBL/GenBank/DDBJ databases">
        <title>Whole genome shotgun sequence of Acetobacter nitrogenifigens NBRC 105050.</title>
        <authorList>
            <person name="Hosoyama A."/>
            <person name="Uohara A."/>
            <person name="Ohji S."/>
            <person name="Ichikawa N."/>
        </authorList>
    </citation>
    <scope>NUCLEOTIDE SEQUENCE [LARGE SCALE GENOMIC DNA]</scope>
    <source>
        <strain evidence="3 4">NBRC 105050</strain>
    </source>
</reference>
<dbReference type="Gene3D" id="1.25.40.10">
    <property type="entry name" value="Tetratricopeptide repeat domain"/>
    <property type="match status" value="1"/>
</dbReference>
<evidence type="ECO:0000313" key="3">
    <source>
        <dbReference type="EMBL" id="GEN60367.1"/>
    </source>
</evidence>
<evidence type="ECO:0000256" key="1">
    <source>
        <dbReference type="SAM" id="Coils"/>
    </source>
</evidence>
<dbReference type="InterPro" id="IPR011990">
    <property type="entry name" value="TPR-like_helical_dom_sf"/>
</dbReference>
<accession>A0A511XBM0</accession>
<comment type="caution">
    <text evidence="3">The sequence shown here is derived from an EMBL/GenBank/DDBJ whole genome shotgun (WGS) entry which is preliminary data.</text>
</comment>
<gene>
    <name evidence="3" type="ORF">ANI02nite_22510</name>
</gene>
<proteinExistence type="predicted"/>
<dbReference type="Gene3D" id="1.20.5.1700">
    <property type="match status" value="1"/>
</dbReference>
<dbReference type="AlphaFoldDB" id="A0A511XBM0"/>
<dbReference type="Proteomes" id="UP000321635">
    <property type="component" value="Unassembled WGS sequence"/>
</dbReference>
<dbReference type="RefSeq" id="WP_246789357.1">
    <property type="nucleotide sequence ID" value="NZ_AUBI01000004.1"/>
</dbReference>
<evidence type="ECO:0000256" key="2">
    <source>
        <dbReference type="SAM" id="MobiDB-lite"/>
    </source>
</evidence>
<organism evidence="3 4">
    <name type="scientific">Acetobacter nitrogenifigens DSM 23921 = NBRC 105050</name>
    <dbReference type="NCBI Taxonomy" id="1120919"/>
    <lineage>
        <taxon>Bacteria</taxon>
        <taxon>Pseudomonadati</taxon>
        <taxon>Pseudomonadota</taxon>
        <taxon>Alphaproteobacteria</taxon>
        <taxon>Acetobacterales</taxon>
        <taxon>Acetobacteraceae</taxon>
        <taxon>Acetobacter</taxon>
    </lineage>
</organism>
<keyword evidence="1" id="KW-0175">Coiled coil</keyword>
<dbReference type="SUPFAM" id="SSF48452">
    <property type="entry name" value="TPR-like"/>
    <property type="match status" value="1"/>
</dbReference>
<sequence>MTRIVKRIAGQSSKSGGIGMARTLVLALCAGAPVVIGAAPALAQVNSREGIELQNQIMELRQQLSQMQSAGAASGASSGSLPPPTPLGAASAGNSGDLVAQLVDRVNTLEDQQRDMRGQIEQLTNQLKEQNDALTKQIGDLSFAMQNGKGGGVPAPASAPAVEASSGGGDSDAPHAQTPDAYLKTGNAALLKRDYAGAQQNAESALKTAKGGTKVDAQFLLGQSLAGQKQYRDSAVSYYDAYKLSPKGARAPDALLGVSASLIALGDKKAACQALGKLKAEFPSPAARVSHASQIFTQRAGCS</sequence>
<feature type="coiled-coil region" evidence="1">
    <location>
        <begin position="99"/>
        <end position="140"/>
    </location>
</feature>
<dbReference type="STRING" id="1120919.GCA_000429165_01329"/>
<keyword evidence="4" id="KW-1185">Reference proteome</keyword>
<feature type="region of interest" description="Disordered" evidence="2">
    <location>
        <begin position="68"/>
        <end position="93"/>
    </location>
</feature>
<evidence type="ECO:0000313" key="4">
    <source>
        <dbReference type="Proteomes" id="UP000321635"/>
    </source>
</evidence>
<name>A0A511XBM0_9PROT</name>
<feature type="compositionally biased region" description="Low complexity" evidence="2">
    <location>
        <begin position="154"/>
        <end position="165"/>
    </location>
</feature>
<dbReference type="EMBL" id="BJYF01000016">
    <property type="protein sequence ID" value="GEN60367.1"/>
    <property type="molecule type" value="Genomic_DNA"/>
</dbReference>
<feature type="compositionally biased region" description="Low complexity" evidence="2">
    <location>
        <begin position="68"/>
        <end position="80"/>
    </location>
</feature>
<feature type="region of interest" description="Disordered" evidence="2">
    <location>
        <begin position="145"/>
        <end position="180"/>
    </location>
</feature>
<protein>
    <submittedName>
        <fullName evidence="3">Uncharacterized protein</fullName>
    </submittedName>
</protein>